<feature type="compositionally biased region" description="Basic and acidic residues" evidence="1">
    <location>
        <begin position="548"/>
        <end position="561"/>
    </location>
</feature>
<keyword evidence="2" id="KW-0812">Transmembrane</keyword>
<protein>
    <submittedName>
        <fullName evidence="3">Uncharacterized protein</fullName>
    </submittedName>
</protein>
<evidence type="ECO:0000313" key="3">
    <source>
        <dbReference type="EMBL" id="OOQ82905.1"/>
    </source>
</evidence>
<name>A0A1S9RBZ3_PENBI</name>
<feature type="region of interest" description="Disordered" evidence="1">
    <location>
        <begin position="164"/>
        <end position="300"/>
    </location>
</feature>
<comment type="caution">
    <text evidence="3">The sequence shown here is derived from an EMBL/GenBank/DDBJ whole genome shotgun (WGS) entry which is preliminary data.</text>
</comment>
<feature type="compositionally biased region" description="Low complexity" evidence="1">
    <location>
        <begin position="277"/>
        <end position="289"/>
    </location>
</feature>
<dbReference type="Proteomes" id="UP000190744">
    <property type="component" value="Unassembled WGS sequence"/>
</dbReference>
<feature type="compositionally biased region" description="Basic and acidic residues" evidence="1">
    <location>
        <begin position="258"/>
        <end position="276"/>
    </location>
</feature>
<keyword evidence="2" id="KW-0472">Membrane</keyword>
<dbReference type="EMBL" id="LJBN01000207">
    <property type="protein sequence ID" value="OOQ82905.1"/>
    <property type="molecule type" value="Genomic_DNA"/>
</dbReference>
<feature type="transmembrane region" description="Helical" evidence="2">
    <location>
        <begin position="451"/>
        <end position="475"/>
    </location>
</feature>
<reference evidence="4" key="1">
    <citation type="submission" date="2015-09" db="EMBL/GenBank/DDBJ databases">
        <authorList>
            <person name="Fill T.P."/>
            <person name="Baretta J.F."/>
            <person name="de Almeida L.G."/>
            <person name="Rocha M."/>
            <person name="de Souza D.H."/>
            <person name="Malavazi I."/>
            <person name="Cerdeira L.T."/>
            <person name="Hong H."/>
            <person name="Samborskyy M."/>
            <person name="de Vasconcelos A.T."/>
            <person name="Leadlay P."/>
            <person name="Rodrigues-Filho E."/>
        </authorList>
    </citation>
    <scope>NUCLEOTIDE SEQUENCE [LARGE SCALE GENOMIC DNA]</scope>
    <source>
        <strain evidence="4">LaBioMMi 136</strain>
    </source>
</reference>
<feature type="region of interest" description="Disordered" evidence="1">
    <location>
        <begin position="496"/>
        <end position="595"/>
    </location>
</feature>
<proteinExistence type="predicted"/>
<evidence type="ECO:0000256" key="2">
    <source>
        <dbReference type="SAM" id="Phobius"/>
    </source>
</evidence>
<feature type="compositionally biased region" description="Basic and acidic residues" evidence="1">
    <location>
        <begin position="211"/>
        <end position="238"/>
    </location>
</feature>
<keyword evidence="2" id="KW-1133">Transmembrane helix</keyword>
<accession>A0A1S9RBZ3</accession>
<feature type="compositionally biased region" description="Basic and acidic residues" evidence="1">
    <location>
        <begin position="496"/>
        <end position="508"/>
    </location>
</feature>
<evidence type="ECO:0000313" key="4">
    <source>
        <dbReference type="Proteomes" id="UP000190744"/>
    </source>
</evidence>
<feature type="compositionally biased region" description="Low complexity" evidence="1">
    <location>
        <begin position="174"/>
        <end position="191"/>
    </location>
</feature>
<sequence>MEKAYLDPHVAVQHKPVAEQWGGCGVCPARQPLVISSPSRNTVEPRYTQQSFLHTGFLIDRGATVNSLEFGHDSSASLAATPGDLSIRCPCKPHPCLYALLRFNNLLLLPTSLFLPSCQNVINTHFLMAMQYINQIKNRRRSSHIVNPPKPVLTEEDEAFLQKVTSDPEDKPDSTTQNETTTLEGLTESSQKPVVDDGALDVPLPSSPVEEFGRELGEEERKAREQPEDVRTKSEPARPQDASVPEKKKRWSTMFWKKSADTKKNKESESTDKSKAEASGSPSTTTAATDNGDEARKEQEDMTDILERLNLAADNNRVFSVSEETQELLRKFKLIFKDLINGVPTAYHDLEMLLTNGNRQLQDTYTKLPGFMQKLIEKLPEKWTETLAPEMLAVASERASRSGINMENMGKAAAVAEKAGLNVPSLKELVSKPAAIVGMLRSIMQFLRARFPAVLGMNVLWSLALFILLFVLWYCHKRGREVRLENERLVTEEEIKKLNEENPDEQIRPTETLTTTAPQGASAEEVREGVKRVEEARASALDVAAASEPERETPRENDEAPRPAAVPTRSKSRLNIWTRSKPEPTPSNISPYPGT</sequence>
<evidence type="ECO:0000256" key="1">
    <source>
        <dbReference type="SAM" id="MobiDB-lite"/>
    </source>
</evidence>
<feature type="compositionally biased region" description="Polar residues" evidence="1">
    <location>
        <begin position="586"/>
        <end position="595"/>
    </location>
</feature>
<feature type="compositionally biased region" description="Polar residues" evidence="1">
    <location>
        <begin position="509"/>
        <end position="519"/>
    </location>
</feature>
<gene>
    <name evidence="3" type="ORF">PEBR_36821</name>
</gene>
<dbReference type="AlphaFoldDB" id="A0A1S9RBZ3"/>
<feature type="compositionally biased region" description="Basic and acidic residues" evidence="1">
    <location>
        <begin position="524"/>
        <end position="537"/>
    </location>
</feature>
<organism evidence="3 4">
    <name type="scientific">Penicillium brasilianum</name>
    <dbReference type="NCBI Taxonomy" id="104259"/>
    <lineage>
        <taxon>Eukaryota</taxon>
        <taxon>Fungi</taxon>
        <taxon>Dikarya</taxon>
        <taxon>Ascomycota</taxon>
        <taxon>Pezizomycotina</taxon>
        <taxon>Eurotiomycetes</taxon>
        <taxon>Eurotiomycetidae</taxon>
        <taxon>Eurotiales</taxon>
        <taxon>Aspergillaceae</taxon>
        <taxon>Penicillium</taxon>
    </lineage>
</organism>